<comment type="subcellular location">
    <subcellularLocation>
        <location evidence="8">Cell membrane</location>
    </subcellularLocation>
    <subcellularLocation>
        <location evidence="1">Membrane</location>
    </subcellularLocation>
</comment>
<comment type="similarity">
    <text evidence="2 8">Belongs to the cation transport ATPase (P-type) (TC 3.A.3) family. Type IB subfamily.</text>
</comment>
<gene>
    <name evidence="10" type="ORF">DFO67_104334</name>
</gene>
<reference evidence="10 11" key="1">
    <citation type="submission" date="2019-03" db="EMBL/GenBank/DDBJ databases">
        <title>Freshwater and sediment microbial communities from various areas in North America, analyzing microbe dynamics in response to fracking.</title>
        <authorList>
            <person name="Lamendella R."/>
        </authorList>
    </citation>
    <scope>NUCLEOTIDE SEQUENCE [LARGE SCALE GENOMIC DNA]</scope>
    <source>
        <strain evidence="10 11">6_TX</strain>
    </source>
</reference>
<sequence length="631" mass="67153">MKQILPLLGRLVSHRQSLIALVVLLAIITHLLLRFGLGYQADQSGVAMVDVPLLLALAAGIPLLFDLAKKLAQLEFGADLLAGLSILTALWLDEYLAGALIVLMLSGGQALEGWAVRRASFALEALANRMPSVVHRFSHGQLEDVALDDLAVGEVISVYPHETCPVDGIVLDGQSTMNEAYLTGEPFLLPKAVGANVISGSINGEGRLTVQATSRAVDSRYAKIMQVMRESEQRRPRLRRLGDRIGALYTPLALGIALLAWGISGDPVRFLSVLVVATPCPLLLAIPVAVIGSVSLAARRGIVIRNPGVLEQIATCRVAIFDKTGTLTYGHPTLTDILVAPGMVREDVLAWVASLERYSRHPLAVAILAAARKESLTLSDAEEVSERPGEGLKGRVAGKRLVITGRSKLQASHPELLSRLPAPAGGLECVVLVDDTYAGLFRLRDEPRLDGRDFVHHLSPLHGFERVMIVSGDRESEVRYLADKIGIVEVHAGQSPEQKLALVRKATRDVPTLFMGDGTNDAPALTAATVGIAFGQGSEVASEAADAVVLDSSLARVDELLHIGRRMRAIALQSALGGMGLSLAAVGIAAMGYLPPVNGAILQEVIDILAVVNALRAALTPRHLSDLTNSL</sequence>
<dbReference type="PANTHER" id="PTHR48085:SF5">
    <property type="entry name" value="CADMIUM_ZINC-TRANSPORTING ATPASE HMA4-RELATED"/>
    <property type="match status" value="1"/>
</dbReference>
<dbReference type="InterPro" id="IPR018303">
    <property type="entry name" value="ATPase_P-typ_P_site"/>
</dbReference>
<evidence type="ECO:0000256" key="6">
    <source>
        <dbReference type="ARBA" id="ARBA00039097"/>
    </source>
</evidence>
<evidence type="ECO:0000256" key="3">
    <source>
        <dbReference type="ARBA" id="ARBA00022692"/>
    </source>
</evidence>
<dbReference type="EMBL" id="SOEC01000004">
    <property type="protein sequence ID" value="TDX31069.1"/>
    <property type="molecule type" value="Genomic_DNA"/>
</dbReference>
<dbReference type="SUPFAM" id="SSF56784">
    <property type="entry name" value="HAD-like"/>
    <property type="match status" value="1"/>
</dbReference>
<dbReference type="InterPro" id="IPR059000">
    <property type="entry name" value="ATPase_P-type_domA"/>
</dbReference>
<dbReference type="Pfam" id="PF00122">
    <property type="entry name" value="E1-E2_ATPase"/>
    <property type="match status" value="1"/>
</dbReference>
<feature type="transmembrane region" description="Helical" evidence="8">
    <location>
        <begin position="270"/>
        <end position="298"/>
    </location>
</feature>
<feature type="transmembrane region" description="Helical" evidence="8">
    <location>
        <begin position="570"/>
        <end position="594"/>
    </location>
</feature>
<dbReference type="PRINTS" id="PR00119">
    <property type="entry name" value="CATATPASE"/>
</dbReference>
<dbReference type="NCBIfam" id="TIGR01525">
    <property type="entry name" value="ATPase-IB_hvy"/>
    <property type="match status" value="1"/>
</dbReference>
<dbReference type="GO" id="GO:0015086">
    <property type="term" value="F:cadmium ion transmembrane transporter activity"/>
    <property type="evidence" value="ECO:0007669"/>
    <property type="project" value="TreeGrafter"/>
</dbReference>
<dbReference type="PROSITE" id="PS00154">
    <property type="entry name" value="ATPASE_E1_E2"/>
    <property type="match status" value="1"/>
</dbReference>
<dbReference type="InterPro" id="IPR036412">
    <property type="entry name" value="HAD-like_sf"/>
</dbReference>
<protein>
    <recommendedName>
        <fullName evidence="6">P-type Zn(2+) transporter</fullName>
        <ecNumber evidence="6">7.2.2.12</ecNumber>
    </recommendedName>
</protein>
<comment type="catalytic activity">
    <reaction evidence="7">
        <text>Zn(2+)(in) + ATP + H2O = Zn(2+)(out) + ADP + phosphate + H(+)</text>
        <dbReference type="Rhea" id="RHEA:20621"/>
        <dbReference type="ChEBI" id="CHEBI:15377"/>
        <dbReference type="ChEBI" id="CHEBI:15378"/>
        <dbReference type="ChEBI" id="CHEBI:29105"/>
        <dbReference type="ChEBI" id="CHEBI:30616"/>
        <dbReference type="ChEBI" id="CHEBI:43474"/>
        <dbReference type="ChEBI" id="CHEBI:456216"/>
        <dbReference type="EC" id="7.2.2.12"/>
    </reaction>
</comment>
<evidence type="ECO:0000256" key="5">
    <source>
        <dbReference type="ARBA" id="ARBA00023136"/>
    </source>
</evidence>
<keyword evidence="8" id="KW-1003">Cell membrane</keyword>
<dbReference type="InterPro" id="IPR051014">
    <property type="entry name" value="Cation_Transport_ATPase_IB"/>
</dbReference>
<dbReference type="InterPro" id="IPR023298">
    <property type="entry name" value="ATPase_P-typ_TM_dom_sf"/>
</dbReference>
<dbReference type="Gene3D" id="2.70.150.10">
    <property type="entry name" value="Calcium-transporting ATPase, cytoplasmic transduction domain A"/>
    <property type="match status" value="1"/>
</dbReference>
<dbReference type="SUPFAM" id="SSF81665">
    <property type="entry name" value="Calcium ATPase, transmembrane domain M"/>
    <property type="match status" value="1"/>
</dbReference>
<dbReference type="GO" id="GO:0005524">
    <property type="term" value="F:ATP binding"/>
    <property type="evidence" value="ECO:0007669"/>
    <property type="project" value="UniProtKB-UniRule"/>
</dbReference>
<evidence type="ECO:0000256" key="4">
    <source>
        <dbReference type="ARBA" id="ARBA00022989"/>
    </source>
</evidence>
<dbReference type="SUPFAM" id="SSF81653">
    <property type="entry name" value="Calcium ATPase, transduction domain A"/>
    <property type="match status" value="1"/>
</dbReference>
<dbReference type="InterPro" id="IPR008250">
    <property type="entry name" value="ATPase_P-typ_transduc_dom_A_sf"/>
</dbReference>
<dbReference type="InterPro" id="IPR027256">
    <property type="entry name" value="P-typ_ATPase_IB"/>
</dbReference>
<dbReference type="Pfam" id="PF00702">
    <property type="entry name" value="Hydrolase"/>
    <property type="match status" value="1"/>
</dbReference>
<organism evidence="10 11">
    <name type="scientific">Modicisalibacter xianhensis</name>
    <dbReference type="NCBI Taxonomy" id="442341"/>
    <lineage>
        <taxon>Bacteria</taxon>
        <taxon>Pseudomonadati</taxon>
        <taxon>Pseudomonadota</taxon>
        <taxon>Gammaproteobacteria</taxon>
        <taxon>Oceanospirillales</taxon>
        <taxon>Halomonadaceae</taxon>
        <taxon>Modicisalibacter</taxon>
    </lineage>
</organism>
<dbReference type="InterPro" id="IPR023299">
    <property type="entry name" value="ATPase_P-typ_cyto_dom_N"/>
</dbReference>
<dbReference type="Gene3D" id="3.40.1110.10">
    <property type="entry name" value="Calcium-transporting ATPase, cytoplasmic domain N"/>
    <property type="match status" value="1"/>
</dbReference>
<dbReference type="Proteomes" id="UP000294489">
    <property type="component" value="Unassembled WGS sequence"/>
</dbReference>
<dbReference type="Gene3D" id="3.40.50.1000">
    <property type="entry name" value="HAD superfamily/HAD-like"/>
    <property type="match status" value="1"/>
</dbReference>
<dbReference type="GO" id="GO:0016887">
    <property type="term" value="F:ATP hydrolysis activity"/>
    <property type="evidence" value="ECO:0007669"/>
    <property type="project" value="InterPro"/>
</dbReference>
<feature type="domain" description="P-type ATPase A" evidence="9">
    <location>
        <begin position="130"/>
        <end position="228"/>
    </location>
</feature>
<evidence type="ECO:0000256" key="8">
    <source>
        <dbReference type="RuleBase" id="RU362081"/>
    </source>
</evidence>
<evidence type="ECO:0000256" key="7">
    <source>
        <dbReference type="ARBA" id="ARBA00047308"/>
    </source>
</evidence>
<keyword evidence="4 8" id="KW-1133">Transmembrane helix</keyword>
<feature type="transmembrane region" description="Helical" evidence="8">
    <location>
        <begin position="45"/>
        <end position="65"/>
    </location>
</feature>
<dbReference type="InterPro" id="IPR001757">
    <property type="entry name" value="P_typ_ATPase"/>
</dbReference>
<keyword evidence="5 8" id="KW-0472">Membrane</keyword>
<comment type="caution">
    <text evidence="10">The sequence shown here is derived from an EMBL/GenBank/DDBJ whole genome shotgun (WGS) entry which is preliminary data.</text>
</comment>
<keyword evidence="8" id="KW-0547">Nucleotide-binding</keyword>
<dbReference type="NCBIfam" id="TIGR01494">
    <property type="entry name" value="ATPase_P-type"/>
    <property type="match status" value="1"/>
</dbReference>
<evidence type="ECO:0000313" key="11">
    <source>
        <dbReference type="Proteomes" id="UP000294489"/>
    </source>
</evidence>
<dbReference type="GO" id="GO:0046872">
    <property type="term" value="F:metal ion binding"/>
    <property type="evidence" value="ECO:0007669"/>
    <property type="project" value="UniProtKB-KW"/>
</dbReference>
<dbReference type="AlphaFoldDB" id="A0A4R8G6X5"/>
<dbReference type="RefSeq" id="WP_134017153.1">
    <property type="nucleotide sequence ID" value="NZ_SOEC01000004.1"/>
</dbReference>
<evidence type="ECO:0000313" key="10">
    <source>
        <dbReference type="EMBL" id="TDX31069.1"/>
    </source>
</evidence>
<dbReference type="OrthoDB" id="9814270at2"/>
<dbReference type="EC" id="7.2.2.12" evidence="6"/>
<keyword evidence="3 8" id="KW-0812">Transmembrane</keyword>
<dbReference type="GO" id="GO:0016463">
    <property type="term" value="F:P-type zinc transporter activity"/>
    <property type="evidence" value="ECO:0007669"/>
    <property type="project" value="UniProtKB-EC"/>
</dbReference>
<evidence type="ECO:0000256" key="1">
    <source>
        <dbReference type="ARBA" id="ARBA00004370"/>
    </source>
</evidence>
<dbReference type="InterPro" id="IPR023214">
    <property type="entry name" value="HAD_sf"/>
</dbReference>
<feature type="transmembrane region" description="Helical" evidence="8">
    <location>
        <begin position="12"/>
        <end position="33"/>
    </location>
</feature>
<evidence type="ECO:0000256" key="2">
    <source>
        <dbReference type="ARBA" id="ARBA00006024"/>
    </source>
</evidence>
<evidence type="ECO:0000259" key="9">
    <source>
        <dbReference type="Pfam" id="PF00122"/>
    </source>
</evidence>
<accession>A0A4R8G6X5</accession>
<name>A0A4R8G6X5_9GAMM</name>
<dbReference type="GO" id="GO:0005886">
    <property type="term" value="C:plasma membrane"/>
    <property type="evidence" value="ECO:0007669"/>
    <property type="project" value="UniProtKB-SubCell"/>
</dbReference>
<keyword evidence="8" id="KW-0067">ATP-binding</keyword>
<dbReference type="PANTHER" id="PTHR48085">
    <property type="entry name" value="CADMIUM/ZINC-TRANSPORTING ATPASE HMA2-RELATED"/>
    <property type="match status" value="1"/>
</dbReference>
<keyword evidence="8" id="KW-0479">Metal-binding</keyword>
<proteinExistence type="inferred from homology"/>
<feature type="transmembrane region" description="Helical" evidence="8">
    <location>
        <begin position="245"/>
        <end position="264"/>
    </location>
</feature>